<reference evidence="4 5" key="1">
    <citation type="submission" date="2017-04" db="EMBL/GenBank/DDBJ databases">
        <title>Comparative genome analysis of Subtercola boreus.</title>
        <authorList>
            <person name="Cho Y.-J."/>
            <person name="Cho A."/>
            <person name="Kim O.-S."/>
            <person name="Lee J.-I."/>
        </authorList>
    </citation>
    <scope>NUCLEOTIDE SEQUENCE [LARGE SCALE GENOMIC DNA]</scope>
    <source>
        <strain evidence="4 5">P27479</strain>
    </source>
</reference>
<feature type="active site" description="Tele-phosphohistidine intermediate" evidence="1">
    <location>
        <position position="41"/>
    </location>
</feature>
<dbReference type="AlphaFoldDB" id="A0A3E0W4D4"/>
<dbReference type="SUPFAM" id="SSF53254">
    <property type="entry name" value="Phosphoglycerate mutase-like"/>
    <property type="match status" value="1"/>
</dbReference>
<dbReference type="Proteomes" id="UP000256541">
    <property type="component" value="Unassembled WGS sequence"/>
</dbReference>
<proteinExistence type="predicted"/>
<dbReference type="PANTHER" id="PTHR48100">
    <property type="entry name" value="BROAD-SPECIFICITY PHOSPHATASE YOR283W-RELATED"/>
    <property type="match status" value="1"/>
</dbReference>
<accession>A0A3E0W4D4</accession>
<dbReference type="OrthoDB" id="4697614at2"/>
<organism evidence="4 5">
    <name type="scientific">Subtercola boreus</name>
    <dbReference type="NCBI Taxonomy" id="120213"/>
    <lineage>
        <taxon>Bacteria</taxon>
        <taxon>Bacillati</taxon>
        <taxon>Actinomycetota</taxon>
        <taxon>Actinomycetes</taxon>
        <taxon>Micrococcales</taxon>
        <taxon>Microbacteriaceae</taxon>
        <taxon>Subtercola</taxon>
    </lineage>
</organism>
<evidence type="ECO:0008006" key="6">
    <source>
        <dbReference type="Google" id="ProtNLM"/>
    </source>
</evidence>
<feature type="binding site" evidence="2">
    <location>
        <position position="90"/>
    </location>
    <ligand>
        <name>substrate</name>
    </ligand>
</feature>
<comment type="caution">
    <text evidence="4">The sequence shown here is derived from an EMBL/GenBank/DDBJ whole genome shotgun (WGS) entry which is preliminary data.</text>
</comment>
<evidence type="ECO:0000256" key="1">
    <source>
        <dbReference type="PIRSR" id="PIRSR613078-1"/>
    </source>
</evidence>
<feature type="compositionally biased region" description="Pro residues" evidence="3">
    <location>
        <begin position="16"/>
        <end position="30"/>
    </location>
</feature>
<dbReference type="InterPro" id="IPR050275">
    <property type="entry name" value="PGM_Phosphatase"/>
</dbReference>
<evidence type="ECO:0000313" key="4">
    <source>
        <dbReference type="EMBL" id="RFA15987.1"/>
    </source>
</evidence>
<dbReference type="GO" id="GO:0101006">
    <property type="term" value="F:protein histidine phosphatase activity"/>
    <property type="evidence" value="ECO:0007669"/>
    <property type="project" value="TreeGrafter"/>
</dbReference>
<dbReference type="Pfam" id="PF00300">
    <property type="entry name" value="His_Phos_1"/>
    <property type="match status" value="1"/>
</dbReference>
<dbReference type="SMART" id="SM00855">
    <property type="entry name" value="PGAM"/>
    <property type="match status" value="1"/>
</dbReference>
<protein>
    <recommendedName>
        <fullName evidence="6">Histidine phosphatase family protein</fullName>
    </recommendedName>
</protein>
<feature type="active site" description="Proton donor/acceptor" evidence="1">
    <location>
        <position position="112"/>
    </location>
</feature>
<dbReference type="CDD" id="cd07067">
    <property type="entry name" value="HP_PGM_like"/>
    <property type="match status" value="1"/>
</dbReference>
<feature type="binding site" evidence="2">
    <location>
        <begin position="53"/>
        <end position="54"/>
    </location>
    <ligand>
        <name>substrate</name>
    </ligand>
</feature>
<dbReference type="GO" id="GO:0070297">
    <property type="term" value="P:regulation of phosphorelay signal transduction system"/>
    <property type="evidence" value="ECO:0007669"/>
    <property type="project" value="TreeGrafter"/>
</dbReference>
<dbReference type="InterPro" id="IPR013078">
    <property type="entry name" value="His_Pase_superF_clade-1"/>
</dbReference>
<gene>
    <name evidence="4" type="ORF">B7R22_05120</name>
</gene>
<dbReference type="PANTHER" id="PTHR48100:SF15">
    <property type="entry name" value="SEDOHEPTULOSE 1,7-BISPHOSPHATASE"/>
    <property type="match status" value="1"/>
</dbReference>
<dbReference type="InterPro" id="IPR029033">
    <property type="entry name" value="His_PPase_superfam"/>
</dbReference>
<feature type="binding site" evidence="2">
    <location>
        <begin position="112"/>
        <end position="115"/>
    </location>
    <ligand>
        <name>substrate</name>
    </ligand>
</feature>
<name>A0A3E0W4D4_9MICO</name>
<feature type="region of interest" description="Disordered" evidence="3">
    <location>
        <begin position="1"/>
        <end position="32"/>
    </location>
</feature>
<dbReference type="EMBL" id="NBXB01000016">
    <property type="protein sequence ID" value="RFA15987.1"/>
    <property type="molecule type" value="Genomic_DNA"/>
</dbReference>
<evidence type="ECO:0000256" key="3">
    <source>
        <dbReference type="SAM" id="MobiDB-lite"/>
    </source>
</evidence>
<dbReference type="Gene3D" id="3.40.50.1240">
    <property type="entry name" value="Phosphoglycerate mutase-like"/>
    <property type="match status" value="1"/>
</dbReference>
<evidence type="ECO:0000313" key="5">
    <source>
        <dbReference type="Proteomes" id="UP000256541"/>
    </source>
</evidence>
<sequence length="232" mass="24360">MSPVSPEPLAQTPGQTPAPTPGQTPAPTPAQTPGQIVLVRHGETAWSLTGQHTGVTDIPLTANGEEQARAVGRALAGRRFSQVLTSPRLRARTTADLIGFGDQATVDANLAEWDYGAYEGLTSVQIKAERGHWNLWTDGVPAGETPGENNAEVQSRALRVLGRVRADVLAGNDVLLVAHGHILRALAAAWVELPPTGGQVFSLGTSTMSALGYEHDVPVVLLWNAPAPRAGV</sequence>
<evidence type="ECO:0000256" key="2">
    <source>
        <dbReference type="PIRSR" id="PIRSR613078-2"/>
    </source>
</evidence>